<keyword evidence="3" id="KW-0862">Zinc</keyword>
<reference evidence="4 5" key="1">
    <citation type="submission" date="2016-04" db="EMBL/GenBank/DDBJ databases">
        <authorList>
            <person name="Evans L.H."/>
            <person name="Alamgir A."/>
            <person name="Owens N."/>
            <person name="Weber N.D."/>
            <person name="Virtaneva K."/>
            <person name="Barbian K."/>
            <person name="Babar A."/>
            <person name="Rosenke K."/>
        </authorList>
    </citation>
    <scope>NUCLEOTIDE SEQUENCE [LARGE SCALE GENOMIC DNA]</scope>
    <source>
        <strain evidence="4 5">IFM 0406</strain>
    </source>
</reference>
<gene>
    <name evidence="4" type="ORF">AWN90_20340</name>
</gene>
<dbReference type="Gene3D" id="3.90.180.10">
    <property type="entry name" value="Medium-chain alcohol dehydrogenases, catalytic domain"/>
    <property type="match status" value="2"/>
</dbReference>
<sequence>MISDLVSVPYADAMLVALPEGIDPAAAASVADNVSDGYRSVAPYVDTMLQRDSDAHVVLLSEIGRREPFSSSVLLYAGLVAQAMGVRNIHFVDHRAHLRAEAERLGMNALAPNELRGLPPAALVVDSSATPAGLRRAIRYTAPDGTCTSLGSRNRSARIPALLMYGRNVTYRLARSHARTAIPAVLELMREGKLQPERVTTDLADLDHAPTAIRGHLTSDSTKTVLAE</sequence>
<keyword evidence="5" id="KW-1185">Reference proteome</keyword>
<dbReference type="PANTHER" id="PTHR42813:SF7">
    <property type="entry name" value="ALCOHOL DEHYDROGENASE (ZN-DEPENDENT)-RELATED"/>
    <property type="match status" value="1"/>
</dbReference>
<dbReference type="AlphaFoldDB" id="A0A161Z7F0"/>
<dbReference type="InterPro" id="IPR036291">
    <property type="entry name" value="NAD(P)-bd_dom_sf"/>
</dbReference>
<evidence type="ECO:0000313" key="5">
    <source>
        <dbReference type="Proteomes" id="UP000076512"/>
    </source>
</evidence>
<dbReference type="EMBL" id="LWGR01000003">
    <property type="protein sequence ID" value="KZM75697.1"/>
    <property type="molecule type" value="Genomic_DNA"/>
</dbReference>
<organism evidence="4 5">
    <name type="scientific">Nocardia terpenica</name>
    <dbReference type="NCBI Taxonomy" id="455432"/>
    <lineage>
        <taxon>Bacteria</taxon>
        <taxon>Bacillati</taxon>
        <taxon>Actinomycetota</taxon>
        <taxon>Actinomycetes</taxon>
        <taxon>Mycobacteriales</taxon>
        <taxon>Nocardiaceae</taxon>
        <taxon>Nocardia</taxon>
    </lineage>
</organism>
<dbReference type="Proteomes" id="UP000076512">
    <property type="component" value="Unassembled WGS sequence"/>
</dbReference>
<dbReference type="PANTHER" id="PTHR42813">
    <property type="entry name" value="ZINC-TYPE ALCOHOL DEHYDROGENASE-LIKE"/>
    <property type="match status" value="1"/>
</dbReference>
<comment type="caution">
    <text evidence="4">The sequence shown here is derived from an EMBL/GenBank/DDBJ whole genome shotgun (WGS) entry which is preliminary data.</text>
</comment>
<comment type="cofactor">
    <cofactor evidence="1">
        <name>Zn(2+)</name>
        <dbReference type="ChEBI" id="CHEBI:29105"/>
    </cofactor>
</comment>
<dbReference type="SUPFAM" id="SSF51735">
    <property type="entry name" value="NAD(P)-binding Rossmann-fold domains"/>
    <property type="match status" value="1"/>
</dbReference>
<dbReference type="Gene3D" id="3.40.50.720">
    <property type="entry name" value="NAD(P)-binding Rossmann-like Domain"/>
    <property type="match status" value="1"/>
</dbReference>
<evidence type="ECO:0000313" key="4">
    <source>
        <dbReference type="EMBL" id="KZM75697.1"/>
    </source>
</evidence>
<proteinExistence type="predicted"/>
<name>A0A161Z7F0_9NOCA</name>
<dbReference type="STRING" id="455432.AWN90_20340"/>
<accession>A0A161Z7F0</accession>
<evidence type="ECO:0000256" key="1">
    <source>
        <dbReference type="ARBA" id="ARBA00001947"/>
    </source>
</evidence>
<dbReference type="GO" id="GO:0046872">
    <property type="term" value="F:metal ion binding"/>
    <property type="evidence" value="ECO:0007669"/>
    <property type="project" value="UniProtKB-KW"/>
</dbReference>
<evidence type="ECO:0000256" key="2">
    <source>
        <dbReference type="ARBA" id="ARBA00022723"/>
    </source>
</evidence>
<evidence type="ECO:0000256" key="3">
    <source>
        <dbReference type="ARBA" id="ARBA00022833"/>
    </source>
</evidence>
<protein>
    <submittedName>
        <fullName evidence="4">Uncharacterized protein</fullName>
    </submittedName>
</protein>
<keyword evidence="2" id="KW-0479">Metal-binding</keyword>